<accession>A0A4V3DIM4</accession>
<dbReference type="EMBL" id="SNZB01000002">
    <property type="protein sequence ID" value="TDR22671.1"/>
    <property type="molecule type" value="Genomic_DNA"/>
</dbReference>
<sequence length="156" mass="18060">MNNDYKTDINYWLNKQTQENPPRDAFDGIMDKIHQSKRQRSFRLPAMAAAVFAGILLWMLPQFNNSQSDQLQLLTRKISMIEHVVRNEVVNHTAPGSPVLEKMVSMENWLDQLDLNIAQTDDTNQKLELLHAKLEILDDLVALHKRLKPRSSDQVI</sequence>
<evidence type="ECO:0000256" key="1">
    <source>
        <dbReference type="SAM" id="Phobius"/>
    </source>
</evidence>
<dbReference type="AlphaFoldDB" id="A0A4V3DIM4"/>
<keyword evidence="1" id="KW-1133">Transmembrane helix</keyword>
<proteinExistence type="predicted"/>
<evidence type="ECO:0000313" key="2">
    <source>
        <dbReference type="EMBL" id="TDR22671.1"/>
    </source>
</evidence>
<gene>
    <name evidence="2" type="ORF">C8D91_1163</name>
</gene>
<protein>
    <submittedName>
        <fullName evidence="2">Uncharacterized protein</fullName>
    </submittedName>
</protein>
<keyword evidence="1" id="KW-0472">Membrane</keyword>
<dbReference type="Proteomes" id="UP000295724">
    <property type="component" value="Unassembled WGS sequence"/>
</dbReference>
<dbReference type="OrthoDB" id="6198662at2"/>
<dbReference type="RefSeq" id="WP_099019293.1">
    <property type="nucleotide sequence ID" value="NZ_NIHB01000002.1"/>
</dbReference>
<name>A0A4V3DIM4_9GAMM</name>
<reference evidence="2 3" key="1">
    <citation type="submission" date="2019-03" db="EMBL/GenBank/DDBJ databases">
        <title>Genomic Encyclopedia of Type Strains, Phase IV (KMG-IV): sequencing the most valuable type-strain genomes for metagenomic binning, comparative biology and taxonomic classification.</title>
        <authorList>
            <person name="Goeker M."/>
        </authorList>
    </citation>
    <scope>NUCLEOTIDE SEQUENCE [LARGE SCALE GENOMIC DNA]</scope>
    <source>
        <strain evidence="2 3">DSM 25488</strain>
    </source>
</reference>
<evidence type="ECO:0000313" key="3">
    <source>
        <dbReference type="Proteomes" id="UP000295724"/>
    </source>
</evidence>
<comment type="caution">
    <text evidence="2">The sequence shown here is derived from an EMBL/GenBank/DDBJ whole genome shotgun (WGS) entry which is preliminary data.</text>
</comment>
<feature type="transmembrane region" description="Helical" evidence="1">
    <location>
        <begin position="42"/>
        <end position="60"/>
    </location>
</feature>
<keyword evidence="1" id="KW-0812">Transmembrane</keyword>
<organism evidence="2 3">
    <name type="scientific">Marinicella litoralis</name>
    <dbReference type="NCBI Taxonomy" id="644220"/>
    <lineage>
        <taxon>Bacteria</taxon>
        <taxon>Pseudomonadati</taxon>
        <taxon>Pseudomonadota</taxon>
        <taxon>Gammaproteobacteria</taxon>
        <taxon>Lysobacterales</taxon>
        <taxon>Marinicellaceae</taxon>
        <taxon>Marinicella</taxon>
    </lineage>
</organism>
<keyword evidence="3" id="KW-1185">Reference proteome</keyword>